<protein>
    <submittedName>
        <fullName evidence="2">Uncharacterized protein</fullName>
    </submittedName>
</protein>
<dbReference type="Proteomes" id="UP000022910">
    <property type="component" value="Unassembled WGS sequence"/>
</dbReference>
<dbReference type="OrthoDB" id="2503928at2759"/>
<name>A0A015ND80_RHIIW</name>
<dbReference type="Gene3D" id="3.90.228.10">
    <property type="match status" value="1"/>
</dbReference>
<comment type="caution">
    <text evidence="2">The sequence shown here is derived from an EMBL/GenBank/DDBJ whole genome shotgun (WGS) entry which is preliminary data.</text>
</comment>
<gene>
    <name evidence="2" type="ORF">RirG_026400</name>
</gene>
<dbReference type="SUPFAM" id="SSF56399">
    <property type="entry name" value="ADP-ribosylation"/>
    <property type="match status" value="1"/>
</dbReference>
<evidence type="ECO:0000313" key="2">
    <source>
        <dbReference type="EMBL" id="EXX77158.1"/>
    </source>
</evidence>
<keyword evidence="3" id="KW-1185">Reference proteome</keyword>
<proteinExistence type="predicted"/>
<feature type="region of interest" description="Disordered" evidence="1">
    <location>
        <begin position="74"/>
        <end position="99"/>
    </location>
</feature>
<dbReference type="AlphaFoldDB" id="A0A015ND80"/>
<sequence>MIQETITHQDGTANNTQSSQLSQKKLIFGNVLKFKMNSIRRKNDKLKYQLEECNNKCSNSSLCSDTLEEDQNSQLEVASSSTKTLTSSSTSVSSSSEIPLPVINESQPVVSTSVISFSDRGSIKPESTANSSTKSASLFSHFPWNYSSILKHKSSTTSDASTTINNSVDNSQEILVHQENPVDSTKKKKKLFSFSKREPEPIKNWNIKNNNYSNSTVSTSIESSDMDQNDSAYETETDSYCCMKKKEKKGKKKSSKSIKTIKTIRRTKLKTLSPKDEEYIEIKKLFQAGLPNKNILGIIRLQMPTRLIKAHEQFKRELAQNNITSESQICHRMFHGTKTAFICKPQHFINNKCALFCKIGCGVCGIVQEGNKTKYSRYNQRMWFANNSATSLSYCSSNNVKAMFVVDVVSTSPNSILIIEKDEATIPRYLIVFQ</sequence>
<dbReference type="EMBL" id="JEMT01011651">
    <property type="protein sequence ID" value="EXX77158.1"/>
    <property type="molecule type" value="Genomic_DNA"/>
</dbReference>
<feature type="compositionally biased region" description="Low complexity" evidence="1">
    <location>
        <begin position="79"/>
        <end position="96"/>
    </location>
</feature>
<evidence type="ECO:0000256" key="1">
    <source>
        <dbReference type="SAM" id="MobiDB-lite"/>
    </source>
</evidence>
<evidence type="ECO:0000313" key="3">
    <source>
        <dbReference type="Proteomes" id="UP000022910"/>
    </source>
</evidence>
<reference evidence="2 3" key="1">
    <citation type="submission" date="2014-02" db="EMBL/GenBank/DDBJ databases">
        <title>Single nucleus genome sequencing reveals high similarity among nuclei of an endomycorrhizal fungus.</title>
        <authorList>
            <person name="Lin K."/>
            <person name="Geurts R."/>
            <person name="Zhang Z."/>
            <person name="Limpens E."/>
            <person name="Saunders D.G."/>
            <person name="Mu D."/>
            <person name="Pang E."/>
            <person name="Cao H."/>
            <person name="Cha H."/>
            <person name="Lin T."/>
            <person name="Zhou Q."/>
            <person name="Shang Y."/>
            <person name="Li Y."/>
            <person name="Ivanov S."/>
            <person name="Sharma T."/>
            <person name="Velzen R.V."/>
            <person name="Ruijter N.D."/>
            <person name="Aanen D.K."/>
            <person name="Win J."/>
            <person name="Kamoun S."/>
            <person name="Bisseling T."/>
            <person name="Huang S."/>
        </authorList>
    </citation>
    <scope>NUCLEOTIDE SEQUENCE [LARGE SCALE GENOMIC DNA]</scope>
    <source>
        <strain evidence="3">DAOM197198w</strain>
    </source>
</reference>
<dbReference type="SMR" id="A0A015ND80"/>
<dbReference type="HOGENOM" id="CLU_706254_0_0_1"/>
<organism evidence="2 3">
    <name type="scientific">Rhizophagus irregularis (strain DAOM 197198w)</name>
    <name type="common">Glomus intraradices</name>
    <dbReference type="NCBI Taxonomy" id="1432141"/>
    <lineage>
        <taxon>Eukaryota</taxon>
        <taxon>Fungi</taxon>
        <taxon>Fungi incertae sedis</taxon>
        <taxon>Mucoromycota</taxon>
        <taxon>Glomeromycotina</taxon>
        <taxon>Glomeromycetes</taxon>
        <taxon>Glomerales</taxon>
        <taxon>Glomeraceae</taxon>
        <taxon>Rhizophagus</taxon>
    </lineage>
</organism>
<accession>A0A015ND80</accession>